<evidence type="ECO:0000313" key="3">
    <source>
        <dbReference type="Proteomes" id="UP000034325"/>
    </source>
</evidence>
<sequence>MQLVSRKNFLIFLAAILVVALAYMAMTLARQRSTPSSSTSYQKEITNMESQSDSDRVGDIEKDLNETDLSDVDKELQDIDKELNTY</sequence>
<feature type="region of interest" description="Disordered" evidence="1">
    <location>
        <begin position="30"/>
        <end position="86"/>
    </location>
</feature>
<accession>A0A0G0M6D2</accession>
<reference evidence="2 3" key="1">
    <citation type="journal article" date="2015" name="Nature">
        <title>rRNA introns, odd ribosomes, and small enigmatic genomes across a large radiation of phyla.</title>
        <authorList>
            <person name="Brown C.T."/>
            <person name="Hug L.A."/>
            <person name="Thomas B.C."/>
            <person name="Sharon I."/>
            <person name="Castelle C.J."/>
            <person name="Singh A."/>
            <person name="Wilkins M.J."/>
            <person name="Williams K.H."/>
            <person name="Banfield J.F."/>
        </authorList>
    </citation>
    <scope>NUCLEOTIDE SEQUENCE [LARGE SCALE GENOMIC DNA]</scope>
</reference>
<feature type="compositionally biased region" description="Basic and acidic residues" evidence="1">
    <location>
        <begin position="53"/>
        <end position="86"/>
    </location>
</feature>
<dbReference type="EMBL" id="LBWA01000001">
    <property type="protein sequence ID" value="KKQ98782.1"/>
    <property type="molecule type" value="Genomic_DNA"/>
</dbReference>
<dbReference type="Proteomes" id="UP000034325">
    <property type="component" value="Unassembled WGS sequence"/>
</dbReference>
<organism evidence="2 3">
    <name type="scientific">Candidatus Woesebacteria bacterium GW2011_GWA1_39_12</name>
    <dbReference type="NCBI Taxonomy" id="1618549"/>
    <lineage>
        <taxon>Bacteria</taxon>
        <taxon>Candidatus Woeseibacteriota</taxon>
    </lineage>
</organism>
<gene>
    <name evidence="2" type="ORF">UT23_C0001G0063</name>
</gene>
<comment type="caution">
    <text evidence="2">The sequence shown here is derived from an EMBL/GenBank/DDBJ whole genome shotgun (WGS) entry which is preliminary data.</text>
</comment>
<feature type="compositionally biased region" description="Polar residues" evidence="1">
    <location>
        <begin position="30"/>
        <end position="51"/>
    </location>
</feature>
<dbReference type="AlphaFoldDB" id="A0A0G0M6D2"/>
<proteinExistence type="predicted"/>
<evidence type="ECO:0000313" key="2">
    <source>
        <dbReference type="EMBL" id="KKQ98782.1"/>
    </source>
</evidence>
<protein>
    <submittedName>
        <fullName evidence="2">Uncharacterized protein</fullName>
    </submittedName>
</protein>
<evidence type="ECO:0000256" key="1">
    <source>
        <dbReference type="SAM" id="MobiDB-lite"/>
    </source>
</evidence>
<name>A0A0G0M6D2_9BACT</name>